<dbReference type="EMBL" id="BAAADG010000005">
    <property type="protein sequence ID" value="GAA0224866.1"/>
    <property type="molecule type" value="Genomic_DNA"/>
</dbReference>
<keyword evidence="4" id="KW-1185">Reference proteome</keyword>
<feature type="domain" description="Glycosyltransferase subfamily 4-like N-terminal" evidence="2">
    <location>
        <begin position="107"/>
        <end position="208"/>
    </location>
</feature>
<dbReference type="PANTHER" id="PTHR45947">
    <property type="entry name" value="SULFOQUINOVOSYL TRANSFERASE SQD2"/>
    <property type="match status" value="1"/>
</dbReference>
<proteinExistence type="predicted"/>
<dbReference type="InterPro" id="IPR028098">
    <property type="entry name" value="Glyco_trans_4-like_N"/>
</dbReference>
<evidence type="ECO:0000259" key="1">
    <source>
        <dbReference type="Pfam" id="PF00534"/>
    </source>
</evidence>
<reference evidence="3 4" key="1">
    <citation type="journal article" date="2019" name="Int. J. Syst. Evol. Microbiol.">
        <title>The Global Catalogue of Microorganisms (GCM) 10K type strain sequencing project: providing services to taxonomists for standard genome sequencing and annotation.</title>
        <authorList>
            <consortium name="The Broad Institute Genomics Platform"/>
            <consortium name="The Broad Institute Genome Sequencing Center for Infectious Disease"/>
            <person name="Wu L."/>
            <person name="Ma J."/>
        </authorList>
    </citation>
    <scope>NUCLEOTIDE SEQUENCE [LARGE SCALE GENOMIC DNA]</scope>
    <source>
        <strain evidence="3 4">JCM 6886</strain>
    </source>
</reference>
<dbReference type="Gene3D" id="3.40.50.2000">
    <property type="entry name" value="Glycogen Phosphorylase B"/>
    <property type="match status" value="2"/>
</dbReference>
<dbReference type="InterPro" id="IPR050194">
    <property type="entry name" value="Glycosyltransferase_grp1"/>
</dbReference>
<comment type="caution">
    <text evidence="3">The sequence shown here is derived from an EMBL/GenBank/DDBJ whole genome shotgun (WGS) entry which is preliminary data.</text>
</comment>
<dbReference type="RefSeq" id="WP_286304032.1">
    <property type="nucleotide sequence ID" value="NZ_AP027741.1"/>
</dbReference>
<name>A0ABN0TLS4_9GAMM</name>
<evidence type="ECO:0000259" key="2">
    <source>
        <dbReference type="Pfam" id="PF13439"/>
    </source>
</evidence>
<dbReference type="Pfam" id="PF13439">
    <property type="entry name" value="Glyco_transf_4"/>
    <property type="match status" value="1"/>
</dbReference>
<protein>
    <submittedName>
        <fullName evidence="3">Glycosyltransferase family 4 protein</fullName>
    </submittedName>
</protein>
<dbReference type="PANTHER" id="PTHR45947:SF14">
    <property type="entry name" value="SLL1723 PROTEIN"/>
    <property type="match status" value="1"/>
</dbReference>
<dbReference type="InterPro" id="IPR001296">
    <property type="entry name" value="Glyco_trans_1"/>
</dbReference>
<sequence>MKLAYLAPEIPALSATFVYNEILALSELGHEIIPFSVHKPIMPATDKHLDALRSKVNYLYATPKKHVFFSHLNLLSKKPIHYLKAFTECVGDMFKVNILSRDALGLFYRFFYAAKLAQQLKDNAIQHLHVHFAHVPTDIAMYASMMSGISFSVTAHANDIFERGLLLDKKVERSSFFATISDFNRQYIQQTYQVDPNKLEIIRCGVDSRVFTRKSSTTVSSPVRIGLVGRLVEKKGIDTLISALAILKSQYSDFIVEIAGSGPLQEELQQQVKRLELNDKVVFLGPLPHDQVVKFVRALDLFVLPCKRDKQGDMDGIPVVLMEAMMVGTAVISSRISGIPELVIDEKTGKLIEPGNSEQLAAAMLELIKGEALRGALISHAEKKVQQEFAQDINAKRLETLFAESIGNQ</sequence>
<dbReference type="CDD" id="cd03801">
    <property type="entry name" value="GT4_PimA-like"/>
    <property type="match status" value="1"/>
</dbReference>
<dbReference type="Proteomes" id="UP001501476">
    <property type="component" value="Unassembled WGS sequence"/>
</dbReference>
<gene>
    <name evidence="3" type="ORF">GCM10008964_15600</name>
</gene>
<evidence type="ECO:0000313" key="3">
    <source>
        <dbReference type="EMBL" id="GAA0224866.1"/>
    </source>
</evidence>
<dbReference type="Pfam" id="PF00534">
    <property type="entry name" value="Glycos_transf_1"/>
    <property type="match status" value="1"/>
</dbReference>
<evidence type="ECO:0000313" key="4">
    <source>
        <dbReference type="Proteomes" id="UP001501476"/>
    </source>
</evidence>
<accession>A0ABN0TLS4</accession>
<organism evidence="3 4">
    <name type="scientific">Methylophaga marina</name>
    <dbReference type="NCBI Taxonomy" id="45495"/>
    <lineage>
        <taxon>Bacteria</taxon>
        <taxon>Pseudomonadati</taxon>
        <taxon>Pseudomonadota</taxon>
        <taxon>Gammaproteobacteria</taxon>
        <taxon>Thiotrichales</taxon>
        <taxon>Piscirickettsiaceae</taxon>
        <taxon>Methylophaga</taxon>
    </lineage>
</organism>
<feature type="domain" description="Glycosyl transferase family 1" evidence="1">
    <location>
        <begin position="213"/>
        <end position="383"/>
    </location>
</feature>
<dbReference type="SUPFAM" id="SSF53756">
    <property type="entry name" value="UDP-Glycosyltransferase/glycogen phosphorylase"/>
    <property type="match status" value="1"/>
</dbReference>